<evidence type="ECO:0000256" key="1">
    <source>
        <dbReference type="SAM" id="MobiDB-lite"/>
    </source>
</evidence>
<dbReference type="Pfam" id="PF26449">
    <property type="entry name" value="DUF8128"/>
    <property type="match status" value="1"/>
</dbReference>
<dbReference type="Gene3D" id="3.40.50.300">
    <property type="entry name" value="P-loop containing nucleotide triphosphate hydrolases"/>
    <property type="match status" value="2"/>
</dbReference>
<evidence type="ECO:0000313" key="5">
    <source>
        <dbReference type="Proteomes" id="UP001569904"/>
    </source>
</evidence>
<dbReference type="PANTHER" id="PTHR30121:SF6">
    <property type="entry name" value="SLR6007 PROTEIN"/>
    <property type="match status" value="1"/>
</dbReference>
<feature type="domain" description="DUF8128" evidence="3">
    <location>
        <begin position="108"/>
        <end position="363"/>
    </location>
</feature>
<evidence type="ECO:0000259" key="3">
    <source>
        <dbReference type="Pfam" id="PF26449"/>
    </source>
</evidence>
<dbReference type="Pfam" id="PF01935">
    <property type="entry name" value="DUF87"/>
    <property type="match status" value="1"/>
</dbReference>
<reference evidence="4 5" key="1">
    <citation type="submission" date="2023-11" db="EMBL/GenBank/DDBJ databases">
        <title>Actinomadura monticuli sp. nov., isolated from volcanic ash.</title>
        <authorList>
            <person name="Lee S.D."/>
            <person name="Yang H."/>
            <person name="Kim I.S."/>
        </authorList>
    </citation>
    <scope>NUCLEOTIDE SEQUENCE [LARGE SCALE GENOMIC DNA]</scope>
    <source>
        <strain evidence="4 5">DSM 45346</strain>
    </source>
</reference>
<gene>
    <name evidence="4" type="ORF">SM436_30605</name>
</gene>
<evidence type="ECO:0000313" key="4">
    <source>
        <dbReference type="EMBL" id="MFA1558057.1"/>
    </source>
</evidence>
<feature type="domain" description="Helicase HerA central" evidence="2">
    <location>
        <begin position="403"/>
        <end position="451"/>
    </location>
</feature>
<dbReference type="Proteomes" id="UP001569904">
    <property type="component" value="Unassembled WGS sequence"/>
</dbReference>
<accession>A0ABV4R9I5</accession>
<feature type="region of interest" description="Disordered" evidence="1">
    <location>
        <begin position="765"/>
        <end position="840"/>
    </location>
</feature>
<keyword evidence="5" id="KW-1185">Reference proteome</keyword>
<sequence length="840" mass="90048">MTRTTLLQSAAEGTGLYGLLSDLGHTPHRLIDTATEYGPIAALSVLGAAAAWSSVRWVLWDWRNSRLTPGARLIEVAVPPKVEPASAAAWWARLIGLTHPRWKRLVFGQPHLAFEYRADHNGVRFHIWVPGTIPPGIVEKTVRASWPGATLTTHPAAPPLPLDEGYKAAGGRLVLARPEHFPLTSDHDADPLRGLLGTASGLTEGEHLAVQILARPATGRRLGKAHRAASALRGGRSTAPQSFLFDLVTPGMSGHHNPGELTRQHPERAEQVRAVLGKAAQPRFEVQIRYGVATRHPDQAAAGWLRAHAHETASTFALFSSGHQYLRRRRLHHPAAQLAERRLDRGYLLSVAELAAIAHLPHDLAAPGVTRAGARPVAPSPAIPVSGPGIRLLGDSDAGAPRPVGLTVAGARQHLHVLGQTGVGKSTFLANLILSDAAAGRGALVIDPKGDLIADVLQRLPDRAIGQTVVFDPAAPGRPPCLNVLAGHDAAFAAESIVTTFRRCFTSAWGPRLDDLLRSACLTLTRVNGTRATLGDIPKLLIDTAYRARATARLTDELLQGFWASYDELTPAARASVISPVMNKLRAVLLRPFIRDTLSGGASTVDLASTLASGGLILARLPKGVLGEDAVRLFGSLLLAQTWQAITPRATQAEHERPDTAAYIDEAHNFLNLPGSISDILAEARAYRFSLTLAHQHLSQLPKDLREAVSADARNKIYFAASPEDATDLSRHTAPLLAPHDLSHLGAYQAAARLMDGNTPTPPFTFRTRPLPEPIPGRASAVRRASRERFTPQRTPRSIPGIGLRDLDTPPRTPSTSAEGPDGPTAMNADGVLPAEEEQR</sequence>
<dbReference type="InterPro" id="IPR002789">
    <property type="entry name" value="HerA_central"/>
</dbReference>
<comment type="caution">
    <text evidence="4">The sequence shown here is derived from an EMBL/GenBank/DDBJ whole genome shotgun (WGS) entry which is preliminary data.</text>
</comment>
<dbReference type="SUPFAM" id="SSF52540">
    <property type="entry name" value="P-loop containing nucleoside triphosphate hydrolases"/>
    <property type="match status" value="1"/>
</dbReference>
<organism evidence="4 5">
    <name type="scientific">Actinomadura chokoriensis</name>
    <dbReference type="NCBI Taxonomy" id="454156"/>
    <lineage>
        <taxon>Bacteria</taxon>
        <taxon>Bacillati</taxon>
        <taxon>Actinomycetota</taxon>
        <taxon>Actinomycetes</taxon>
        <taxon>Streptosporangiales</taxon>
        <taxon>Thermomonosporaceae</taxon>
        <taxon>Actinomadura</taxon>
    </lineage>
</organism>
<name>A0ABV4R9I5_9ACTN</name>
<dbReference type="CDD" id="cd01127">
    <property type="entry name" value="TrwB_TraG_TraD_VirD4"/>
    <property type="match status" value="2"/>
</dbReference>
<dbReference type="RefSeq" id="WP_371944939.1">
    <property type="nucleotide sequence ID" value="NZ_JAXCEH010000026.1"/>
</dbReference>
<protein>
    <submittedName>
        <fullName evidence="4">DUF87 domain-containing protein</fullName>
    </submittedName>
</protein>
<dbReference type="EMBL" id="JAXCEH010000026">
    <property type="protein sequence ID" value="MFA1558057.1"/>
    <property type="molecule type" value="Genomic_DNA"/>
</dbReference>
<dbReference type="InterPro" id="IPR027417">
    <property type="entry name" value="P-loop_NTPase"/>
</dbReference>
<dbReference type="InterPro" id="IPR051162">
    <property type="entry name" value="T4SS_component"/>
</dbReference>
<dbReference type="InterPro" id="IPR058441">
    <property type="entry name" value="DUF8128"/>
</dbReference>
<evidence type="ECO:0000259" key="2">
    <source>
        <dbReference type="Pfam" id="PF01935"/>
    </source>
</evidence>
<dbReference type="PANTHER" id="PTHR30121">
    <property type="entry name" value="UNCHARACTERIZED PROTEIN YJGR-RELATED"/>
    <property type="match status" value="1"/>
</dbReference>
<proteinExistence type="predicted"/>